<dbReference type="EMBL" id="CP067140">
    <property type="protein sequence ID" value="WCR04814.1"/>
    <property type="molecule type" value="Genomic_DNA"/>
</dbReference>
<dbReference type="PANTHER" id="PTHR22911:SF103">
    <property type="entry name" value="BLR2811 PROTEIN"/>
    <property type="match status" value="1"/>
</dbReference>
<evidence type="ECO:0000313" key="4">
    <source>
        <dbReference type="EMBL" id="WCR04814.1"/>
    </source>
</evidence>
<feature type="transmembrane region" description="Helical" evidence="1">
    <location>
        <begin position="157"/>
        <end position="176"/>
    </location>
</feature>
<keyword evidence="6" id="KW-1185">Reference proteome</keyword>
<dbReference type="EMBL" id="FTOU01000022">
    <property type="protein sequence ID" value="SIT12918.1"/>
    <property type="molecule type" value="Genomic_DNA"/>
</dbReference>
<feature type="transmembrane region" description="Helical" evidence="1">
    <location>
        <begin position="188"/>
        <end position="213"/>
    </location>
</feature>
<dbReference type="AlphaFoldDB" id="A0AA45W7Y4"/>
<evidence type="ECO:0000313" key="6">
    <source>
        <dbReference type="Proteomes" id="UP001215549"/>
    </source>
</evidence>
<feature type="domain" description="EamA" evidence="2">
    <location>
        <begin position="22"/>
        <end position="150"/>
    </location>
</feature>
<feature type="transmembrane region" description="Helical" evidence="1">
    <location>
        <begin position="233"/>
        <end position="253"/>
    </location>
</feature>
<proteinExistence type="predicted"/>
<dbReference type="InterPro" id="IPR000620">
    <property type="entry name" value="EamA_dom"/>
</dbReference>
<dbReference type="SUPFAM" id="SSF103481">
    <property type="entry name" value="Multidrug resistance efflux transporter EmrE"/>
    <property type="match status" value="2"/>
</dbReference>
<name>A0AA45W7Y4_9RHOB</name>
<evidence type="ECO:0000256" key="1">
    <source>
        <dbReference type="SAM" id="Phobius"/>
    </source>
</evidence>
<feature type="transmembrane region" description="Helical" evidence="1">
    <location>
        <begin position="78"/>
        <end position="98"/>
    </location>
</feature>
<keyword evidence="1" id="KW-0812">Transmembrane</keyword>
<keyword evidence="1" id="KW-1133">Transmembrane helix</keyword>
<feature type="transmembrane region" description="Helical" evidence="1">
    <location>
        <begin position="287"/>
        <end position="305"/>
    </location>
</feature>
<dbReference type="Proteomes" id="UP001215549">
    <property type="component" value="Chromosome"/>
</dbReference>
<reference evidence="3 5" key="1">
    <citation type="submission" date="2017-01" db="EMBL/GenBank/DDBJ databases">
        <authorList>
            <person name="Varghese N."/>
            <person name="Submissions S."/>
        </authorList>
    </citation>
    <scope>NUCLEOTIDE SEQUENCE [LARGE SCALE GENOMIC DNA]</scope>
    <source>
        <strain evidence="3 5">DSM 18447</strain>
    </source>
</reference>
<dbReference type="InterPro" id="IPR037185">
    <property type="entry name" value="EmrE-like"/>
</dbReference>
<feature type="transmembrane region" description="Helical" evidence="1">
    <location>
        <begin position="132"/>
        <end position="151"/>
    </location>
</feature>
<feature type="transmembrane region" description="Helical" evidence="1">
    <location>
        <begin position="260"/>
        <end position="281"/>
    </location>
</feature>
<evidence type="ECO:0000259" key="2">
    <source>
        <dbReference type="Pfam" id="PF00892"/>
    </source>
</evidence>
<dbReference type="PANTHER" id="PTHR22911">
    <property type="entry name" value="ACYL-MALONYL CONDENSING ENZYME-RELATED"/>
    <property type="match status" value="1"/>
</dbReference>
<accession>A0AA45W7Y4</accession>
<evidence type="ECO:0000313" key="5">
    <source>
        <dbReference type="Proteomes" id="UP000186216"/>
    </source>
</evidence>
<feature type="transmembrane region" description="Helical" evidence="1">
    <location>
        <begin position="110"/>
        <end position="127"/>
    </location>
</feature>
<keyword evidence="1" id="KW-0472">Membrane</keyword>
<feature type="transmembrane region" description="Helical" evidence="1">
    <location>
        <begin position="47"/>
        <end position="66"/>
    </location>
</feature>
<sequence length="311" mass="33117">MLNAIRNVTGTAPDLSRLGGPAAILCATMLMALQDALVKLLSAGLPLWQFFLLRSLLILPLLAALIARTGCDRLRPALNRWVLLRSTLIVAMYVFFYAALPVLELPVVSAVYYTGPLFIVLFTGLLLREPVLLAQWGAVIVAFIGVLIVLRPAGDDFSLFALIPLASALCYALAMIATRGRMGDVDPWVLTFSLNLVFAATGLAGIGLSALIASPEIYPFLLTAWAPLDSDNTTVVALLAVISIVIHVLLAQAYQLGPTVVVAGLDFLYLGFATVWAALFFGTFPGLPVILGTCLIGVAGLLGVLSRPSRR</sequence>
<feature type="transmembrane region" description="Helical" evidence="1">
    <location>
        <begin position="21"/>
        <end position="41"/>
    </location>
</feature>
<organism evidence="3 5">
    <name type="scientific">Paracoccus saliphilus</name>
    <dbReference type="NCBI Taxonomy" id="405559"/>
    <lineage>
        <taxon>Bacteria</taxon>
        <taxon>Pseudomonadati</taxon>
        <taxon>Pseudomonadota</taxon>
        <taxon>Alphaproteobacteria</taxon>
        <taxon>Rhodobacterales</taxon>
        <taxon>Paracoccaceae</taxon>
        <taxon>Paracoccus</taxon>
    </lineage>
</organism>
<gene>
    <name evidence="4" type="ORF">JHX88_08940</name>
    <name evidence="3" type="ORF">SAMN05421772_12226</name>
</gene>
<dbReference type="RefSeq" id="WP_084203306.1">
    <property type="nucleotide sequence ID" value="NZ_CP067140.1"/>
</dbReference>
<dbReference type="Proteomes" id="UP000186216">
    <property type="component" value="Unassembled WGS sequence"/>
</dbReference>
<reference evidence="4 6" key="2">
    <citation type="submission" date="2021-01" db="EMBL/GenBank/DDBJ databases">
        <title>Biogeographic distribution of Paracoccus.</title>
        <authorList>
            <person name="Hollensteiner J."/>
            <person name="Leineberger J."/>
            <person name="Brinkhoff T."/>
            <person name="Daniel R."/>
        </authorList>
    </citation>
    <scope>NUCLEOTIDE SEQUENCE [LARGE SCALE GENOMIC DNA]</scope>
    <source>
        <strain evidence="4 6">DSM 18447</strain>
    </source>
</reference>
<dbReference type="GO" id="GO:0016020">
    <property type="term" value="C:membrane"/>
    <property type="evidence" value="ECO:0007669"/>
    <property type="project" value="InterPro"/>
</dbReference>
<evidence type="ECO:0000313" key="3">
    <source>
        <dbReference type="EMBL" id="SIT12918.1"/>
    </source>
</evidence>
<protein>
    <submittedName>
        <fullName evidence="4">DMT family transporter</fullName>
    </submittedName>
    <submittedName>
        <fullName evidence="3">EamA-like transporter family protein</fullName>
    </submittedName>
</protein>
<dbReference type="Pfam" id="PF00892">
    <property type="entry name" value="EamA"/>
    <property type="match status" value="1"/>
</dbReference>